<accession>A0A0D6PIM7</accession>
<dbReference type="Gene3D" id="1.10.1040.10">
    <property type="entry name" value="N-(1-d-carboxylethyl)-l-norvaline Dehydrogenase, domain 2"/>
    <property type="match status" value="1"/>
</dbReference>
<dbReference type="EMBL" id="BANC01000097">
    <property type="protein sequence ID" value="GAN81532.1"/>
    <property type="molecule type" value="Genomic_DNA"/>
</dbReference>
<sequence>MICLLGFGEVGQTFAEDLGADFAIWDIKFVDKNSIPSRAAKRLRVAAPASAQAAVAAADVVVCAVTAAQGKVAAQSIAGSMKSGAYFLDVNSASPSQKIETAAIIEAAGGRYVDAVIMSPIGNKRLASPMLLGGPYAEAFLSVAQNIGFSGASFYGAELGLASATKLCRSVIVKGLEALLTESMLAARHYGVEQTVLASMQDFFPGTEWEKLARYMVSRAVQHGTRRAEEMREAARTVADAGLEPRMSAATAELQDWASSFKNVLQYQDLPAFLDAVGTESGMK</sequence>
<dbReference type="GO" id="GO:0050661">
    <property type="term" value="F:NADP binding"/>
    <property type="evidence" value="ECO:0007669"/>
    <property type="project" value="InterPro"/>
</dbReference>
<dbReference type="InterPro" id="IPR006115">
    <property type="entry name" value="6PGDH_NADP-bd"/>
</dbReference>
<organism evidence="5 6">
    <name type="scientific">Acidocella aminolytica 101 = DSM 11237</name>
    <dbReference type="NCBI Taxonomy" id="1120923"/>
    <lineage>
        <taxon>Bacteria</taxon>
        <taxon>Pseudomonadati</taxon>
        <taxon>Pseudomonadota</taxon>
        <taxon>Alphaproteobacteria</taxon>
        <taxon>Acetobacterales</taxon>
        <taxon>Acidocellaceae</taxon>
        <taxon>Acidocella</taxon>
    </lineage>
</organism>
<evidence type="ECO:0000259" key="4">
    <source>
        <dbReference type="Pfam" id="PF09130"/>
    </source>
</evidence>
<evidence type="ECO:0000313" key="6">
    <source>
        <dbReference type="Proteomes" id="UP000032668"/>
    </source>
</evidence>
<comment type="caution">
    <text evidence="5">The sequence shown here is derived from an EMBL/GenBank/DDBJ whole genome shotgun (WGS) entry which is preliminary data.</text>
</comment>
<dbReference type="OrthoDB" id="4333at2"/>
<dbReference type="InterPro" id="IPR036291">
    <property type="entry name" value="NAD(P)-bd_dom_sf"/>
</dbReference>
<dbReference type="Gene3D" id="3.40.50.720">
    <property type="entry name" value="NAD(P)-binding Rossmann-like Domain"/>
    <property type="match status" value="1"/>
</dbReference>
<evidence type="ECO:0000256" key="1">
    <source>
        <dbReference type="ARBA" id="ARBA00023002"/>
    </source>
</evidence>
<dbReference type="PIRSF" id="PIRSF000103">
    <property type="entry name" value="HIBADH"/>
    <property type="match status" value="1"/>
</dbReference>
<evidence type="ECO:0000313" key="5">
    <source>
        <dbReference type="EMBL" id="GAN81532.1"/>
    </source>
</evidence>
<keyword evidence="1" id="KW-0560">Oxidoreductase</keyword>
<name>A0A0D6PIM7_9PROT</name>
<dbReference type="RefSeq" id="WP_048879919.1">
    <property type="nucleotide sequence ID" value="NZ_BANC01000097.1"/>
</dbReference>
<feature type="domain" description="6-phosphogluconate dehydrogenase NADP-binding" evidence="3">
    <location>
        <begin position="2"/>
        <end position="117"/>
    </location>
</feature>
<feature type="domain" description="Phosphogluconate dehydrogenase NAD-binding putative C-terminal" evidence="4">
    <location>
        <begin position="187"/>
        <end position="256"/>
    </location>
</feature>
<protein>
    <submittedName>
        <fullName evidence="5">Phosphogluconate dehydrogenase</fullName>
    </submittedName>
</protein>
<dbReference type="GO" id="GO:0016491">
    <property type="term" value="F:oxidoreductase activity"/>
    <property type="evidence" value="ECO:0007669"/>
    <property type="project" value="UniProtKB-KW"/>
</dbReference>
<dbReference type="InterPro" id="IPR015815">
    <property type="entry name" value="HIBADH-related"/>
</dbReference>
<evidence type="ECO:0000259" key="3">
    <source>
        <dbReference type="Pfam" id="PF03446"/>
    </source>
</evidence>
<keyword evidence="6" id="KW-1185">Reference proteome</keyword>
<dbReference type="SUPFAM" id="SSF51735">
    <property type="entry name" value="NAD(P)-binding Rossmann-fold domains"/>
    <property type="match status" value="1"/>
</dbReference>
<proteinExistence type="predicted"/>
<dbReference type="Pfam" id="PF03446">
    <property type="entry name" value="NAD_binding_2"/>
    <property type="match status" value="1"/>
</dbReference>
<gene>
    <name evidence="5" type="ORF">Aam_099_006</name>
</gene>
<dbReference type="InterPro" id="IPR013328">
    <property type="entry name" value="6PGD_dom2"/>
</dbReference>
<feature type="active site" evidence="2">
    <location>
        <position position="166"/>
    </location>
</feature>
<dbReference type="Pfam" id="PF09130">
    <property type="entry name" value="DUF1932"/>
    <property type="match status" value="1"/>
</dbReference>
<dbReference type="InterPro" id="IPR015814">
    <property type="entry name" value="Pgluconate_DH_NAD-bd_C"/>
</dbReference>
<dbReference type="STRING" id="1120923.SAMN02746095_03154"/>
<dbReference type="InterPro" id="IPR008927">
    <property type="entry name" value="6-PGluconate_DH-like_C_sf"/>
</dbReference>
<dbReference type="AlphaFoldDB" id="A0A0D6PIM7"/>
<reference evidence="5 6" key="1">
    <citation type="submission" date="2012-11" db="EMBL/GenBank/DDBJ databases">
        <title>Whole genome sequence of Acidocella aminolytica 101 = DSM 11237.</title>
        <authorList>
            <person name="Azuma Y."/>
            <person name="Higashiura N."/>
            <person name="Hirakawa H."/>
            <person name="Matsushita K."/>
        </authorList>
    </citation>
    <scope>NUCLEOTIDE SEQUENCE [LARGE SCALE GENOMIC DNA]</scope>
    <source>
        <strain evidence="6">101 / DSM 11237</strain>
    </source>
</reference>
<evidence type="ECO:0000256" key="2">
    <source>
        <dbReference type="PIRSR" id="PIRSR000103-1"/>
    </source>
</evidence>
<dbReference type="SUPFAM" id="SSF48179">
    <property type="entry name" value="6-phosphogluconate dehydrogenase C-terminal domain-like"/>
    <property type="match status" value="1"/>
</dbReference>
<dbReference type="Proteomes" id="UP000032668">
    <property type="component" value="Unassembled WGS sequence"/>
</dbReference>